<organism evidence="1 2">
    <name type="scientific">Thioalkalivibrio halophilus</name>
    <dbReference type="NCBI Taxonomy" id="252474"/>
    <lineage>
        <taxon>Bacteria</taxon>
        <taxon>Pseudomonadati</taxon>
        <taxon>Pseudomonadota</taxon>
        <taxon>Gammaproteobacteria</taxon>
        <taxon>Chromatiales</taxon>
        <taxon>Ectothiorhodospiraceae</taxon>
        <taxon>Thioalkalivibrio</taxon>
    </lineage>
</organism>
<name>A0A1V3A178_9GAMM</name>
<dbReference type="RefSeq" id="WP_077243734.1">
    <property type="nucleotide sequence ID" value="NZ_MUZR01000008.1"/>
</dbReference>
<dbReference type="EMBL" id="MUZR01000008">
    <property type="protein sequence ID" value="OOC10833.1"/>
    <property type="molecule type" value="Genomic_DNA"/>
</dbReference>
<gene>
    <name evidence="1" type="ORF">B1A74_03110</name>
</gene>
<protein>
    <submittedName>
        <fullName evidence="1">Uncharacterized protein</fullName>
    </submittedName>
</protein>
<accession>A0A1V3A178</accession>
<keyword evidence="2" id="KW-1185">Reference proteome</keyword>
<comment type="caution">
    <text evidence="1">The sequence shown here is derived from an EMBL/GenBank/DDBJ whole genome shotgun (WGS) entry which is preliminary data.</text>
</comment>
<dbReference type="AlphaFoldDB" id="A0A1V3A178"/>
<dbReference type="Proteomes" id="UP000189177">
    <property type="component" value="Unassembled WGS sequence"/>
</dbReference>
<sequence length="173" mass="19666">MNRLESLLADHRRFLRACEEQGWEWTPPALTPVRLKHDCEDLDSTTVHERCRALCNDRGWMQWPAEVRSLPAEPVDGMPPLEGEGLAADGTRWQLEYRGGDGWRLHCFRIEETDTDPGYLAETVIHLNDHRAPAPLRYLRLYGFAGHTDGDPADDATPEAVLAVFDGFKEDRA</sequence>
<evidence type="ECO:0000313" key="1">
    <source>
        <dbReference type="EMBL" id="OOC10833.1"/>
    </source>
</evidence>
<reference evidence="1 2" key="1">
    <citation type="submission" date="2017-02" db="EMBL/GenBank/DDBJ databases">
        <title>Genomic diversity within the haloalkaliphilic genus Thioalkalivibrio.</title>
        <authorList>
            <person name="Ahn A.-C."/>
            <person name="Meier-Kolthoff J."/>
            <person name="Overmars L."/>
            <person name="Richter M."/>
            <person name="Woyke T."/>
            <person name="Sorokin D.Y."/>
            <person name="Muyzer G."/>
        </authorList>
    </citation>
    <scope>NUCLEOTIDE SEQUENCE [LARGE SCALE GENOMIC DNA]</scope>
    <source>
        <strain evidence="1 2">HL17</strain>
    </source>
</reference>
<dbReference type="STRING" id="252474.B1A74_03110"/>
<evidence type="ECO:0000313" key="2">
    <source>
        <dbReference type="Proteomes" id="UP000189177"/>
    </source>
</evidence>
<proteinExistence type="predicted"/>